<protein>
    <submittedName>
        <fullName evidence="1">Uncharacterized protein</fullName>
    </submittedName>
</protein>
<dbReference type="Proteomes" id="UP000554520">
    <property type="component" value="Unassembled WGS sequence"/>
</dbReference>
<comment type="caution">
    <text evidence="1">The sequence shown here is derived from an EMBL/GenBank/DDBJ whole genome shotgun (WGS) entry which is preliminary data.</text>
</comment>
<name>A0A839UB02_9HYPH</name>
<reference evidence="1 2" key="1">
    <citation type="submission" date="2020-08" db="EMBL/GenBank/DDBJ databases">
        <title>Genomic Encyclopedia of Type Strains, Phase III (KMG-III): the genomes of soil and plant-associated and newly described type strains.</title>
        <authorList>
            <person name="Whitman W."/>
        </authorList>
    </citation>
    <scope>NUCLEOTIDE SEQUENCE [LARGE SCALE GENOMIC DNA]</scope>
    <source>
        <strain evidence="1 2">CECT 7015</strain>
    </source>
</reference>
<dbReference type="EMBL" id="JACHXN010000007">
    <property type="protein sequence ID" value="MBB3146150.1"/>
    <property type="molecule type" value="Genomic_DNA"/>
</dbReference>
<dbReference type="AlphaFoldDB" id="A0A839UB02"/>
<evidence type="ECO:0000313" key="1">
    <source>
        <dbReference type="EMBL" id="MBB3146150.1"/>
    </source>
</evidence>
<sequence>MLRIKHGVQTTFGDILWDEPLLPIYATREECIAAIESFIADFDHYEEEPASDRWCAWSDSKKNEFHYWWITVAERPLTDAGETV</sequence>
<proteinExistence type="predicted"/>
<organism evidence="1 2">
    <name type="scientific">Phyllobacterium trifolii</name>
    <dbReference type="NCBI Taxonomy" id="300193"/>
    <lineage>
        <taxon>Bacteria</taxon>
        <taxon>Pseudomonadati</taxon>
        <taxon>Pseudomonadota</taxon>
        <taxon>Alphaproteobacteria</taxon>
        <taxon>Hyphomicrobiales</taxon>
        <taxon>Phyllobacteriaceae</taxon>
        <taxon>Phyllobacterium</taxon>
    </lineage>
</organism>
<dbReference type="RefSeq" id="WP_112532523.1">
    <property type="nucleotide sequence ID" value="NZ_JACHXN010000007.1"/>
</dbReference>
<gene>
    <name evidence="1" type="ORF">FHS21_002565</name>
</gene>
<evidence type="ECO:0000313" key="2">
    <source>
        <dbReference type="Proteomes" id="UP000554520"/>
    </source>
</evidence>
<accession>A0A839UB02</accession>
<keyword evidence="2" id="KW-1185">Reference proteome</keyword>